<feature type="compositionally biased region" description="Basic and acidic residues" evidence="1">
    <location>
        <begin position="24"/>
        <end position="47"/>
    </location>
</feature>
<feature type="compositionally biased region" description="Basic and acidic residues" evidence="1">
    <location>
        <begin position="1"/>
        <end position="10"/>
    </location>
</feature>
<reference evidence="2 3" key="1">
    <citation type="submission" date="2016-01" db="EMBL/GenBank/DDBJ databases">
        <title>Biosynthesis of antibiotic leucinostatins and their inhibition on Phytophthora in bio-control Purpureocillium lilacinum.</title>
        <authorList>
            <person name="Wang G."/>
            <person name="Liu Z."/>
            <person name="Lin R."/>
            <person name="Li E."/>
            <person name="Mao Z."/>
            <person name="Ling J."/>
            <person name="Yin W."/>
            <person name="Xie B."/>
        </authorList>
    </citation>
    <scope>NUCLEOTIDE SEQUENCE [LARGE SCALE GENOMIC DNA]</scope>
    <source>
        <strain evidence="2">PLBJ-1</strain>
    </source>
</reference>
<feature type="region of interest" description="Disordered" evidence="1">
    <location>
        <begin position="465"/>
        <end position="484"/>
    </location>
</feature>
<gene>
    <name evidence="2" type="ORF">VFPBJ_01502</name>
</gene>
<accession>A0A179HBX4</accession>
<dbReference type="EMBL" id="LSBH01000001">
    <property type="protein sequence ID" value="OAQ87462.1"/>
    <property type="molecule type" value="Genomic_DNA"/>
</dbReference>
<dbReference type="Pfam" id="PF09692">
    <property type="entry name" value="Arb1"/>
    <property type="match status" value="1"/>
</dbReference>
<evidence type="ECO:0000313" key="3">
    <source>
        <dbReference type="Proteomes" id="UP000078240"/>
    </source>
</evidence>
<dbReference type="InterPro" id="IPR018606">
    <property type="entry name" value="Arb1"/>
</dbReference>
<sequence length="484" mass="54058">MDKSPGHETVADAVTGGSKLAAGRIEHAGETRASKDSGGDGDHRMAAEDEQTPTSEKTKKKRKKRGKKSLAQRGPTALPKNRGTGFEEYYADPPMTPQEHADERTEVYSSNIPFADRIQSCIQRFRNRRRLQSEHTPFFDEYLFLGGIDTGMNQFGGHDPKDLKDLTPAERRDLTARDTVHQGSTGDDRFYNGDDENWAVDFTGVVAGFFSTPLLELTGGKVERMALAADIVANFLRYVLQHDVCPEYEDDVKRALQLCSDAKDEWSALDALRPSIPGPFNLAAADLFSPADPGDWAVPLHPRPENFDPKAVFYASCALLGLVEVFGLIERRGPVVTKEIRCTVEVIQIERPADDVIKRFKQLRIDTVKAGVPAIGRVYVRPSSIDDGWDHPARPESVDGGDMWLFFEDATLANMREGMKMALAVVELDVGFRFVKACSSVVPTFYTFLPQQLMKHYKMPRVNERPAPSVHDQYVDDAQYDQED</sequence>
<comment type="caution">
    <text evidence="2">The sequence shown here is derived from an EMBL/GenBank/DDBJ whole genome shotgun (WGS) entry which is preliminary data.</text>
</comment>
<evidence type="ECO:0000256" key="1">
    <source>
        <dbReference type="SAM" id="MobiDB-lite"/>
    </source>
</evidence>
<evidence type="ECO:0000313" key="2">
    <source>
        <dbReference type="EMBL" id="OAQ87462.1"/>
    </source>
</evidence>
<name>A0A179HBX4_PURLI</name>
<feature type="region of interest" description="Disordered" evidence="1">
    <location>
        <begin position="1"/>
        <end position="102"/>
    </location>
</feature>
<protein>
    <submittedName>
        <fullName evidence="2">Argonaute complex, subunit Arb1</fullName>
    </submittedName>
</protein>
<feature type="compositionally biased region" description="Basic residues" evidence="1">
    <location>
        <begin position="58"/>
        <end position="70"/>
    </location>
</feature>
<feature type="region of interest" description="Disordered" evidence="1">
    <location>
        <begin position="155"/>
        <end position="188"/>
    </location>
</feature>
<feature type="compositionally biased region" description="Basic and acidic residues" evidence="1">
    <location>
        <begin position="158"/>
        <end position="188"/>
    </location>
</feature>
<dbReference type="AlphaFoldDB" id="A0A179HBX4"/>
<organism evidence="2 3">
    <name type="scientific">Purpureocillium lilacinum</name>
    <name type="common">Paecilomyces lilacinus</name>
    <dbReference type="NCBI Taxonomy" id="33203"/>
    <lineage>
        <taxon>Eukaryota</taxon>
        <taxon>Fungi</taxon>
        <taxon>Dikarya</taxon>
        <taxon>Ascomycota</taxon>
        <taxon>Pezizomycotina</taxon>
        <taxon>Sordariomycetes</taxon>
        <taxon>Hypocreomycetidae</taxon>
        <taxon>Hypocreales</taxon>
        <taxon>Ophiocordycipitaceae</taxon>
        <taxon>Purpureocillium</taxon>
    </lineage>
</organism>
<dbReference type="GO" id="GO:0031047">
    <property type="term" value="P:regulatory ncRNA-mediated gene silencing"/>
    <property type="evidence" value="ECO:0007669"/>
    <property type="project" value="InterPro"/>
</dbReference>
<dbReference type="GO" id="GO:0033167">
    <property type="term" value="C:ARC complex"/>
    <property type="evidence" value="ECO:0007669"/>
    <property type="project" value="InterPro"/>
</dbReference>
<proteinExistence type="predicted"/>
<dbReference type="Proteomes" id="UP000078240">
    <property type="component" value="Unassembled WGS sequence"/>
</dbReference>